<proteinExistence type="predicted"/>
<protein>
    <recommendedName>
        <fullName evidence="3">Complex 1 LYR protein</fullName>
    </recommendedName>
</protein>
<dbReference type="PANTHER" id="PTHR35763">
    <property type="entry name" value="COMPLEX 1 LYR-LIKE PROTEIN"/>
    <property type="match status" value="1"/>
</dbReference>
<evidence type="ECO:0008006" key="3">
    <source>
        <dbReference type="Google" id="ProtNLM"/>
    </source>
</evidence>
<evidence type="ECO:0000313" key="1">
    <source>
        <dbReference type="EMBL" id="KAK9918217.1"/>
    </source>
</evidence>
<dbReference type="EMBL" id="JALJOT010000001">
    <property type="protein sequence ID" value="KAK9918217.1"/>
    <property type="molecule type" value="Genomic_DNA"/>
</dbReference>
<evidence type="ECO:0000313" key="2">
    <source>
        <dbReference type="Proteomes" id="UP001491310"/>
    </source>
</evidence>
<dbReference type="Pfam" id="PF13233">
    <property type="entry name" value="Complex1_LYR_2"/>
    <property type="match status" value="1"/>
</dbReference>
<keyword evidence="2" id="KW-1185">Reference proteome</keyword>
<comment type="caution">
    <text evidence="1">The sequence shown here is derived from an EMBL/GenBank/DDBJ whole genome shotgun (WGS) entry which is preliminary data.</text>
</comment>
<name>A0ABR2Z222_9CHLO</name>
<dbReference type="PANTHER" id="PTHR35763:SF1">
    <property type="entry name" value="OS11G0133900 PROTEIN"/>
    <property type="match status" value="1"/>
</dbReference>
<sequence>MTEVKQVYRFLLRTVRDRITSRRQNPIWHDFIVGQFHGNSTERDPAKVQELLQIAKDYAQLVQDVHYEKELLLSYNIGIDPDERQRSMIERTAHLVGLQLPIVPPHTASS</sequence>
<reference evidence="1 2" key="1">
    <citation type="journal article" date="2024" name="Nat. Commun.">
        <title>Phylogenomics reveals the evolutionary origins of lichenization in chlorophyte algae.</title>
        <authorList>
            <person name="Puginier C."/>
            <person name="Libourel C."/>
            <person name="Otte J."/>
            <person name="Skaloud P."/>
            <person name="Haon M."/>
            <person name="Grisel S."/>
            <person name="Petersen M."/>
            <person name="Berrin J.G."/>
            <person name="Delaux P.M."/>
            <person name="Dal Grande F."/>
            <person name="Keller J."/>
        </authorList>
    </citation>
    <scope>NUCLEOTIDE SEQUENCE [LARGE SCALE GENOMIC DNA]</scope>
    <source>
        <strain evidence="1 2">SAG 216-7</strain>
    </source>
</reference>
<gene>
    <name evidence="1" type="ORF">WJX75_002323</name>
</gene>
<accession>A0ABR2Z222</accession>
<organism evidence="1 2">
    <name type="scientific">Coccomyxa subellipsoidea</name>
    <dbReference type="NCBI Taxonomy" id="248742"/>
    <lineage>
        <taxon>Eukaryota</taxon>
        <taxon>Viridiplantae</taxon>
        <taxon>Chlorophyta</taxon>
        <taxon>core chlorophytes</taxon>
        <taxon>Trebouxiophyceae</taxon>
        <taxon>Trebouxiophyceae incertae sedis</taxon>
        <taxon>Coccomyxaceae</taxon>
        <taxon>Coccomyxa</taxon>
    </lineage>
</organism>
<dbReference type="Proteomes" id="UP001491310">
    <property type="component" value="Unassembled WGS sequence"/>
</dbReference>